<protein>
    <recommendedName>
        <fullName evidence="1">Sialidase domain-containing protein</fullName>
    </recommendedName>
</protein>
<dbReference type="InterPro" id="IPR011040">
    <property type="entry name" value="Sialidase"/>
</dbReference>
<accession>A0A0F9I958</accession>
<name>A0A0F9I958_9ZZZZ</name>
<dbReference type="AlphaFoldDB" id="A0A0F9I958"/>
<dbReference type="PANTHER" id="PTHR43752:SF2">
    <property type="entry name" value="BNR_ASP-BOX REPEAT FAMILY PROTEIN"/>
    <property type="match status" value="1"/>
</dbReference>
<feature type="domain" description="Sialidase" evidence="1">
    <location>
        <begin position="114"/>
        <end position="285"/>
    </location>
</feature>
<comment type="caution">
    <text evidence="2">The sequence shown here is derived from an EMBL/GenBank/DDBJ whole genome shotgun (WGS) entry which is preliminary data.</text>
</comment>
<organism evidence="2">
    <name type="scientific">marine sediment metagenome</name>
    <dbReference type="NCBI Taxonomy" id="412755"/>
    <lineage>
        <taxon>unclassified sequences</taxon>
        <taxon>metagenomes</taxon>
        <taxon>ecological metagenomes</taxon>
    </lineage>
</organism>
<proteinExistence type="predicted"/>
<dbReference type="PANTHER" id="PTHR43752">
    <property type="entry name" value="BNR/ASP-BOX REPEAT FAMILY PROTEIN"/>
    <property type="match status" value="1"/>
</dbReference>
<sequence>MITLNVSQHDNLYECFPDIARTADGTMVIVYRECMMHAPFPFSRLVVRCSTDDGRRWSERKILLETVGRDEIIEKNRPWLASDAIAGYEESRARIKEDWQIGAGINCPRMICLGDGTIFLVADVAKIMDVAGSRVWKNYAWRSSDNGLTWKGPELLKVPDGLVPSLTQLRNGDVLLGLNTPDKDNPFFCRSSDGTCTWSEPVFIPSNDKMQMTETNYLELDDGIIIGVARNVITELQKRPTAGIKVISNDGGKTWRGPFETWLIGLNGRPKAGLLASGEVCITYRYALPSQGFAMHIMTQENAKFEELGDRVERRPMPEDIPGQIAAEAGEVRPEHLTTYYAGRTLFISPERGVYSDCGYSGWVQLPSGEIYIVDYSIDDAPLARIRAYIVSRSDYILFPEGDMPDMHPSWLPFREMSAGMAERQRIKNMKS</sequence>
<evidence type="ECO:0000313" key="2">
    <source>
        <dbReference type="EMBL" id="KKM16214.1"/>
    </source>
</evidence>
<reference evidence="2" key="1">
    <citation type="journal article" date="2015" name="Nature">
        <title>Complex archaea that bridge the gap between prokaryotes and eukaryotes.</title>
        <authorList>
            <person name="Spang A."/>
            <person name="Saw J.H."/>
            <person name="Jorgensen S.L."/>
            <person name="Zaremba-Niedzwiedzka K."/>
            <person name="Martijn J."/>
            <person name="Lind A.E."/>
            <person name="van Eijk R."/>
            <person name="Schleper C."/>
            <person name="Guy L."/>
            <person name="Ettema T.J."/>
        </authorList>
    </citation>
    <scope>NUCLEOTIDE SEQUENCE</scope>
</reference>
<dbReference type="Pfam" id="PF13088">
    <property type="entry name" value="BNR_2"/>
    <property type="match status" value="1"/>
</dbReference>
<dbReference type="InterPro" id="IPR036278">
    <property type="entry name" value="Sialidase_sf"/>
</dbReference>
<dbReference type="CDD" id="cd15482">
    <property type="entry name" value="Sialidase_non-viral"/>
    <property type="match status" value="1"/>
</dbReference>
<evidence type="ECO:0000259" key="1">
    <source>
        <dbReference type="Pfam" id="PF13088"/>
    </source>
</evidence>
<dbReference type="Gene3D" id="2.120.10.10">
    <property type="match status" value="1"/>
</dbReference>
<gene>
    <name evidence="2" type="ORF">LCGC14_1688070</name>
</gene>
<dbReference type="SUPFAM" id="SSF50939">
    <property type="entry name" value="Sialidases"/>
    <property type="match status" value="1"/>
</dbReference>
<dbReference type="EMBL" id="LAZR01014723">
    <property type="protein sequence ID" value="KKM16214.1"/>
    <property type="molecule type" value="Genomic_DNA"/>
</dbReference>